<protein>
    <submittedName>
        <fullName evidence="8">Cytochrome P450</fullName>
    </submittedName>
</protein>
<evidence type="ECO:0000256" key="2">
    <source>
        <dbReference type="ARBA" id="ARBA00022617"/>
    </source>
</evidence>
<dbReference type="PRINTS" id="PR00385">
    <property type="entry name" value="P450"/>
</dbReference>
<evidence type="ECO:0000256" key="3">
    <source>
        <dbReference type="ARBA" id="ARBA00022723"/>
    </source>
</evidence>
<dbReference type="AlphaFoldDB" id="A0A7G3U671"/>
<evidence type="ECO:0000313" key="8">
    <source>
        <dbReference type="EMBL" id="QKM65874.1"/>
    </source>
</evidence>
<dbReference type="PROSITE" id="PS00086">
    <property type="entry name" value="CYTOCHROME_P450"/>
    <property type="match status" value="1"/>
</dbReference>
<dbReference type="GO" id="GO:0020037">
    <property type="term" value="F:heme binding"/>
    <property type="evidence" value="ECO:0007669"/>
    <property type="project" value="InterPro"/>
</dbReference>
<dbReference type="FunFam" id="1.10.630.10:FF:000018">
    <property type="entry name" value="Cytochrome P450 monooxygenase"/>
    <property type="match status" value="1"/>
</dbReference>
<dbReference type="PRINTS" id="PR00359">
    <property type="entry name" value="BP450"/>
</dbReference>
<organism evidence="8 9">
    <name type="scientific">Streptomyces tsukubensis (strain DSM 42081 / NBRC 108919 / NRRL 18488 / 9993)</name>
    <dbReference type="NCBI Taxonomy" id="1114943"/>
    <lineage>
        <taxon>Bacteria</taxon>
        <taxon>Bacillati</taxon>
        <taxon>Actinomycetota</taxon>
        <taxon>Actinomycetes</taxon>
        <taxon>Kitasatosporales</taxon>
        <taxon>Streptomycetaceae</taxon>
        <taxon>Streptomyces</taxon>
    </lineage>
</organism>
<dbReference type="GO" id="GO:0005506">
    <property type="term" value="F:iron ion binding"/>
    <property type="evidence" value="ECO:0007669"/>
    <property type="project" value="InterPro"/>
</dbReference>
<dbReference type="PANTHER" id="PTHR46696:SF1">
    <property type="entry name" value="CYTOCHROME P450 YJIB-RELATED"/>
    <property type="match status" value="1"/>
</dbReference>
<evidence type="ECO:0000256" key="6">
    <source>
        <dbReference type="ARBA" id="ARBA00023033"/>
    </source>
</evidence>
<dbReference type="InterPro" id="IPR017972">
    <property type="entry name" value="Cyt_P450_CS"/>
</dbReference>
<dbReference type="GO" id="GO:0016705">
    <property type="term" value="F:oxidoreductase activity, acting on paired donors, with incorporation or reduction of molecular oxygen"/>
    <property type="evidence" value="ECO:0007669"/>
    <property type="project" value="InterPro"/>
</dbReference>
<accession>A0A7G3U671</accession>
<keyword evidence="2 7" id="KW-0349">Heme</keyword>
<keyword evidence="9" id="KW-1185">Reference proteome</keyword>
<proteinExistence type="inferred from homology"/>
<dbReference type="SUPFAM" id="SSF48264">
    <property type="entry name" value="Cytochrome P450"/>
    <property type="match status" value="1"/>
</dbReference>
<keyword evidence="5 7" id="KW-0408">Iron</keyword>
<dbReference type="Pfam" id="PF00067">
    <property type="entry name" value="p450"/>
    <property type="match status" value="1"/>
</dbReference>
<dbReference type="CDD" id="cd11029">
    <property type="entry name" value="CYP107-like"/>
    <property type="match status" value="1"/>
</dbReference>
<dbReference type="InterPro" id="IPR036396">
    <property type="entry name" value="Cyt_P450_sf"/>
</dbReference>
<dbReference type="Gene3D" id="1.10.630.10">
    <property type="entry name" value="Cytochrome P450"/>
    <property type="match status" value="1"/>
</dbReference>
<dbReference type="Proteomes" id="UP000005940">
    <property type="component" value="Chromosome"/>
</dbReference>
<evidence type="ECO:0000256" key="1">
    <source>
        <dbReference type="ARBA" id="ARBA00010617"/>
    </source>
</evidence>
<reference evidence="8 9" key="1">
    <citation type="journal article" date="2012" name="J. Bacteriol.">
        <title>Draft genome of Streptomyces tsukubaensis NRRL 18488, the producer of the clinically important immunosuppressant tacrolimus (FK506).</title>
        <authorList>
            <person name="Barreiro C."/>
            <person name="Prieto C."/>
            <person name="Sola-Landa A."/>
            <person name="Solera E."/>
            <person name="Martinez-Castro M."/>
            <person name="Perez-Redondo R."/>
            <person name="Garcia-Estrada C."/>
            <person name="Aparicio J.F."/>
            <person name="Fernandez-Martinez L.T."/>
            <person name="Santos-Aberturas J."/>
            <person name="Salehi-Najafabadi Z."/>
            <person name="Rodriguez-Garcia A."/>
            <person name="Tauch A."/>
            <person name="Martin J.F."/>
        </authorList>
    </citation>
    <scope>NUCLEOTIDE SEQUENCE [LARGE SCALE GENOMIC DNA]</scope>
    <source>
        <strain evidence="9">DSM 42081 / NBRC 108919 / NRRL 18488 / 9993</strain>
    </source>
</reference>
<comment type="similarity">
    <text evidence="1 7">Belongs to the cytochrome P450 family.</text>
</comment>
<keyword evidence="6 7" id="KW-0503">Monooxygenase</keyword>
<evidence type="ECO:0000256" key="5">
    <source>
        <dbReference type="ARBA" id="ARBA00023004"/>
    </source>
</evidence>
<name>A0A7G3U671_STRT9</name>
<dbReference type="EMBL" id="CP029159">
    <property type="protein sequence ID" value="QKM65874.1"/>
    <property type="molecule type" value="Genomic_DNA"/>
</dbReference>
<gene>
    <name evidence="8" type="ORF">STSU_000575</name>
</gene>
<dbReference type="PANTHER" id="PTHR46696">
    <property type="entry name" value="P450, PUTATIVE (EUROFUNG)-RELATED"/>
    <property type="match status" value="1"/>
</dbReference>
<sequence>MSVEQQCPFAFDPSGRDVQGEAARLRERGAVARVVLPGGVGAWAVTGQREIRALLTDPRISKDAYRHWPAWTDGDIAGSWPLAIWVSVQNMVTAYGEEHRRLRKLVAAAFTARRVALLRPRVAEIAQDLLVRLAGLPAGAPVDLRQEFTHLLPMRVLAELFGIPGELRVRLRRIIAGFFRTSASVEEARANGADLYLTMNELLALRRDMPGEDLTSALIAVRDEDGSRLTEKELVDNLILLYTAGYETTVNLLGNAVALLLANPDELALVRSGRAAWGDAVEEALRVEAPGANAILRYAVEDVEVGGVVLARGDAVVISYAAAGRDPAVHGENAGEFDVRRAARREHLSFGHGPHYCLGASLARMEAEIALSGLFTQFPALRLAVPPQSLRPLESFISNGHRELPVELGPFTGPDTGTR</sequence>
<evidence type="ECO:0000313" key="9">
    <source>
        <dbReference type="Proteomes" id="UP000005940"/>
    </source>
</evidence>
<evidence type="ECO:0000256" key="4">
    <source>
        <dbReference type="ARBA" id="ARBA00023002"/>
    </source>
</evidence>
<dbReference type="InterPro" id="IPR002397">
    <property type="entry name" value="Cyt_P450_B"/>
</dbReference>
<keyword evidence="3 7" id="KW-0479">Metal-binding</keyword>
<dbReference type="InterPro" id="IPR001128">
    <property type="entry name" value="Cyt_P450"/>
</dbReference>
<evidence type="ECO:0000256" key="7">
    <source>
        <dbReference type="RuleBase" id="RU000461"/>
    </source>
</evidence>
<dbReference type="GO" id="GO:0004497">
    <property type="term" value="F:monooxygenase activity"/>
    <property type="evidence" value="ECO:0007669"/>
    <property type="project" value="UniProtKB-KW"/>
</dbReference>
<keyword evidence="4 7" id="KW-0560">Oxidoreductase</keyword>